<proteinExistence type="predicted"/>
<dbReference type="RefSeq" id="WP_070202583.1">
    <property type="nucleotide sequence ID" value="NZ_LJGZ01000094.1"/>
</dbReference>
<keyword evidence="2" id="KW-1185">Reference proteome</keyword>
<evidence type="ECO:0000313" key="2">
    <source>
        <dbReference type="Proteomes" id="UP000175971"/>
    </source>
</evidence>
<organism evidence="1 2">
    <name type="scientific">Streptomyces nanshensis</name>
    <dbReference type="NCBI Taxonomy" id="518642"/>
    <lineage>
        <taxon>Bacteria</taxon>
        <taxon>Bacillati</taxon>
        <taxon>Actinomycetota</taxon>
        <taxon>Actinomycetes</taxon>
        <taxon>Kitasatosporales</taxon>
        <taxon>Streptomycetaceae</taxon>
        <taxon>Streptomyces</taxon>
    </lineage>
</organism>
<dbReference type="EMBL" id="LJGZ01000094">
    <property type="protein sequence ID" value="OEV18149.1"/>
    <property type="molecule type" value="Genomic_DNA"/>
</dbReference>
<name>A0A1E7LPL8_9ACTN</name>
<gene>
    <name evidence="1" type="ORF">AN221_23695</name>
</gene>
<evidence type="ECO:0000313" key="1">
    <source>
        <dbReference type="EMBL" id="OEV18149.1"/>
    </source>
</evidence>
<dbReference type="AlphaFoldDB" id="A0A1E7LPL8"/>
<protein>
    <recommendedName>
        <fullName evidence="3">Head-to-tail adaptor</fullName>
    </recommendedName>
</protein>
<reference evidence="1 2" key="1">
    <citation type="journal article" date="2016" name="Front. Microbiol.">
        <title>Comparative Genomics Analysis of Streptomyces Species Reveals Their Adaptation to the Marine Environment and Their Diversity at the Genomic Level.</title>
        <authorList>
            <person name="Tian X."/>
            <person name="Zhang Z."/>
            <person name="Yang T."/>
            <person name="Chen M."/>
            <person name="Li J."/>
            <person name="Chen F."/>
            <person name="Yang J."/>
            <person name="Li W."/>
            <person name="Zhang B."/>
            <person name="Zhang Z."/>
            <person name="Wu J."/>
            <person name="Zhang C."/>
            <person name="Long L."/>
            <person name="Xiao J."/>
        </authorList>
    </citation>
    <scope>NUCLEOTIDE SEQUENCE [LARGE SCALE GENOMIC DNA]</scope>
    <source>
        <strain evidence="1 2">SCSIO M10372</strain>
    </source>
</reference>
<accession>A0A1E7LPL8</accession>
<dbReference type="Proteomes" id="UP000175971">
    <property type="component" value="Unassembled WGS sequence"/>
</dbReference>
<sequence>MGELVTFEEWRQRRPEPFASHEEDRARALLSDASDIVREATGLLAEEWPTQTPATVRQIVMRLASRAFDNPLGLSSESVGDLSYRMGRQQTNGLFLLQEEREALAEALGLSPVVCAEISIGYEDLKFRQFAPLGRTAEDGVTWVGG</sequence>
<evidence type="ECO:0008006" key="3">
    <source>
        <dbReference type="Google" id="ProtNLM"/>
    </source>
</evidence>
<comment type="caution">
    <text evidence="1">The sequence shown here is derived from an EMBL/GenBank/DDBJ whole genome shotgun (WGS) entry which is preliminary data.</text>
</comment>